<dbReference type="HAMAP" id="MF_00163">
    <property type="entry name" value="Pep_deformylase"/>
    <property type="match status" value="1"/>
</dbReference>
<evidence type="ECO:0000256" key="2">
    <source>
        <dbReference type="ARBA" id="ARBA00022723"/>
    </source>
</evidence>
<evidence type="ECO:0000313" key="7">
    <source>
        <dbReference type="EMBL" id="HIX00853.1"/>
    </source>
</evidence>
<dbReference type="NCBIfam" id="NF001159">
    <property type="entry name" value="PRK00150.1-3"/>
    <property type="match status" value="1"/>
</dbReference>
<dbReference type="SUPFAM" id="SSF56420">
    <property type="entry name" value="Peptide deformylase"/>
    <property type="match status" value="1"/>
</dbReference>
<evidence type="ECO:0000256" key="4">
    <source>
        <dbReference type="ARBA" id="ARBA00022917"/>
    </source>
</evidence>
<dbReference type="GO" id="GO:0042586">
    <property type="term" value="F:peptide deformylase activity"/>
    <property type="evidence" value="ECO:0007669"/>
    <property type="project" value="UniProtKB-UniRule"/>
</dbReference>
<sequence>MSIRPITVHGEPVLHRRAAEVTVIDAEIRQLVEDMFDTMDAAHGVGIAAPQVGVGLRIFTYQYADSGDVPSRGAIINPRLRVLGKVSQEEPDAEDHAEGCLSVPGHNFPLQRSDWVEVTGLDAAGDPLRFEARGWFARIMQHEYDHLDGYLYVNRLNQKWTRRWKKVLKKEGWTVPGNSWLPGVDEDPFGHGESDDQ</sequence>
<organism evidence="7 8">
    <name type="scientific">Candidatus Nesterenkonia stercoripullorum</name>
    <dbReference type="NCBI Taxonomy" id="2838701"/>
    <lineage>
        <taxon>Bacteria</taxon>
        <taxon>Bacillati</taxon>
        <taxon>Actinomycetota</taxon>
        <taxon>Actinomycetes</taxon>
        <taxon>Micrococcales</taxon>
        <taxon>Micrococcaceae</taxon>
        <taxon>Nesterenkonia</taxon>
    </lineage>
</organism>
<dbReference type="PIRSF" id="PIRSF004749">
    <property type="entry name" value="Pep_def"/>
    <property type="match status" value="1"/>
</dbReference>
<evidence type="ECO:0000256" key="3">
    <source>
        <dbReference type="ARBA" id="ARBA00022801"/>
    </source>
</evidence>
<dbReference type="Proteomes" id="UP000824151">
    <property type="component" value="Unassembled WGS sequence"/>
</dbReference>
<comment type="cofactor">
    <cofactor evidence="6">
        <name>Fe(2+)</name>
        <dbReference type="ChEBI" id="CHEBI:29033"/>
    </cofactor>
    <text evidence="6">Binds 1 Fe(2+) ion.</text>
</comment>
<dbReference type="PANTHER" id="PTHR10458">
    <property type="entry name" value="PEPTIDE DEFORMYLASE"/>
    <property type="match status" value="1"/>
</dbReference>
<comment type="catalytic activity">
    <reaction evidence="6">
        <text>N-terminal N-formyl-L-methionyl-[peptide] + H2O = N-terminal L-methionyl-[peptide] + formate</text>
        <dbReference type="Rhea" id="RHEA:24420"/>
        <dbReference type="Rhea" id="RHEA-COMP:10639"/>
        <dbReference type="Rhea" id="RHEA-COMP:10640"/>
        <dbReference type="ChEBI" id="CHEBI:15377"/>
        <dbReference type="ChEBI" id="CHEBI:15740"/>
        <dbReference type="ChEBI" id="CHEBI:49298"/>
        <dbReference type="ChEBI" id="CHEBI:64731"/>
        <dbReference type="EC" id="3.5.1.88"/>
    </reaction>
</comment>
<dbReference type="GO" id="GO:0046872">
    <property type="term" value="F:metal ion binding"/>
    <property type="evidence" value="ECO:0007669"/>
    <property type="project" value="UniProtKB-KW"/>
</dbReference>
<keyword evidence="3 6" id="KW-0378">Hydrolase</keyword>
<evidence type="ECO:0000313" key="8">
    <source>
        <dbReference type="Proteomes" id="UP000824151"/>
    </source>
</evidence>
<dbReference type="EC" id="3.5.1.88" evidence="6"/>
<dbReference type="PRINTS" id="PR01576">
    <property type="entry name" value="PDEFORMYLASE"/>
</dbReference>
<dbReference type="InterPro" id="IPR023635">
    <property type="entry name" value="Peptide_deformylase"/>
</dbReference>
<feature type="binding site" evidence="6">
    <location>
        <position position="146"/>
    </location>
    <ligand>
        <name>Fe cation</name>
        <dbReference type="ChEBI" id="CHEBI:24875"/>
    </ligand>
</feature>
<dbReference type="PANTHER" id="PTHR10458:SF2">
    <property type="entry name" value="PEPTIDE DEFORMYLASE, MITOCHONDRIAL"/>
    <property type="match status" value="1"/>
</dbReference>
<keyword evidence="2 6" id="KW-0479">Metal-binding</keyword>
<dbReference type="CDD" id="cd00487">
    <property type="entry name" value="Pep_deformylase"/>
    <property type="match status" value="1"/>
</dbReference>
<evidence type="ECO:0000256" key="6">
    <source>
        <dbReference type="HAMAP-Rule" id="MF_00163"/>
    </source>
</evidence>
<feature type="binding site" evidence="6">
    <location>
        <position position="142"/>
    </location>
    <ligand>
        <name>Fe cation</name>
        <dbReference type="ChEBI" id="CHEBI:24875"/>
    </ligand>
</feature>
<comment type="similarity">
    <text evidence="1 6">Belongs to the polypeptide deformylase family.</text>
</comment>
<dbReference type="InterPro" id="IPR036821">
    <property type="entry name" value="Peptide_deformylase_sf"/>
</dbReference>
<dbReference type="EMBL" id="DXGD01000445">
    <property type="protein sequence ID" value="HIX00853.1"/>
    <property type="molecule type" value="Genomic_DNA"/>
</dbReference>
<keyword evidence="5 6" id="KW-0408">Iron</keyword>
<comment type="caution">
    <text evidence="7">The sequence shown here is derived from an EMBL/GenBank/DDBJ whole genome shotgun (WGS) entry which is preliminary data.</text>
</comment>
<evidence type="ECO:0000256" key="5">
    <source>
        <dbReference type="ARBA" id="ARBA00023004"/>
    </source>
</evidence>
<dbReference type="Pfam" id="PF01327">
    <property type="entry name" value="Pep_deformylase"/>
    <property type="match status" value="1"/>
</dbReference>
<keyword evidence="4 6" id="KW-0648">Protein biosynthesis</keyword>
<accession>A0A9D1UUU5</accession>
<dbReference type="Gene3D" id="3.90.45.10">
    <property type="entry name" value="Peptide deformylase"/>
    <property type="match status" value="1"/>
</dbReference>
<proteinExistence type="inferred from homology"/>
<feature type="active site" evidence="6">
    <location>
        <position position="143"/>
    </location>
</feature>
<dbReference type="GO" id="GO:0006412">
    <property type="term" value="P:translation"/>
    <property type="evidence" value="ECO:0007669"/>
    <property type="project" value="UniProtKB-UniRule"/>
</dbReference>
<reference evidence="7" key="1">
    <citation type="journal article" date="2021" name="PeerJ">
        <title>Extensive microbial diversity within the chicken gut microbiome revealed by metagenomics and culture.</title>
        <authorList>
            <person name="Gilroy R."/>
            <person name="Ravi A."/>
            <person name="Getino M."/>
            <person name="Pursley I."/>
            <person name="Horton D.L."/>
            <person name="Alikhan N.F."/>
            <person name="Baker D."/>
            <person name="Gharbi K."/>
            <person name="Hall N."/>
            <person name="Watson M."/>
            <person name="Adriaenssens E.M."/>
            <person name="Foster-Nyarko E."/>
            <person name="Jarju S."/>
            <person name="Secka A."/>
            <person name="Antonio M."/>
            <person name="Oren A."/>
            <person name="Chaudhuri R.R."/>
            <person name="La Ragione R."/>
            <person name="Hildebrand F."/>
            <person name="Pallen M.J."/>
        </authorList>
    </citation>
    <scope>NUCLEOTIDE SEQUENCE</scope>
    <source>
        <strain evidence="7">ChiHejej3B27-3195</strain>
    </source>
</reference>
<evidence type="ECO:0000256" key="1">
    <source>
        <dbReference type="ARBA" id="ARBA00010759"/>
    </source>
</evidence>
<comment type="function">
    <text evidence="6">Removes the formyl group from the N-terminal Met of newly synthesized proteins. Requires at least a dipeptide for an efficient rate of reaction. N-terminal L-methionine is a prerequisite for activity but the enzyme has broad specificity at other positions.</text>
</comment>
<gene>
    <name evidence="6 7" type="primary">def</name>
    <name evidence="7" type="ORF">H9871_12015</name>
</gene>
<feature type="binding site" evidence="6">
    <location>
        <position position="100"/>
    </location>
    <ligand>
        <name>Fe cation</name>
        <dbReference type="ChEBI" id="CHEBI:24875"/>
    </ligand>
</feature>
<reference evidence="7" key="2">
    <citation type="submission" date="2021-04" db="EMBL/GenBank/DDBJ databases">
        <authorList>
            <person name="Gilroy R."/>
        </authorList>
    </citation>
    <scope>NUCLEOTIDE SEQUENCE</scope>
    <source>
        <strain evidence="7">ChiHejej3B27-3195</strain>
    </source>
</reference>
<name>A0A9D1UUU5_9MICC</name>
<dbReference type="NCBIfam" id="TIGR00079">
    <property type="entry name" value="pept_deformyl"/>
    <property type="match status" value="1"/>
</dbReference>
<protein>
    <recommendedName>
        <fullName evidence="6">Peptide deformylase</fullName>
        <shortName evidence="6">PDF</shortName>
        <ecNumber evidence="6">3.5.1.88</ecNumber>
    </recommendedName>
    <alternativeName>
        <fullName evidence="6">Polypeptide deformylase</fullName>
    </alternativeName>
</protein>
<dbReference type="AlphaFoldDB" id="A0A9D1UUU5"/>